<dbReference type="HOGENOM" id="CLU_3030068_0_0_7"/>
<dbReference type="Proteomes" id="UP000014803">
    <property type="component" value="Chromosome"/>
</dbReference>
<evidence type="ECO:0000259" key="1">
    <source>
        <dbReference type="Pfam" id="PF06441"/>
    </source>
</evidence>
<dbReference type="Pfam" id="PF06441">
    <property type="entry name" value="EHN"/>
    <property type="match status" value="1"/>
</dbReference>
<feature type="domain" description="Epoxide hydrolase N-terminal" evidence="1">
    <location>
        <begin position="7"/>
        <end position="54"/>
    </location>
</feature>
<sequence>MHRDAEIHRFRIDIPQADIDDLRERLARTRWPAQLPGGDRVRGVPVAYLQRLAAH</sequence>
<dbReference type="InterPro" id="IPR010497">
    <property type="entry name" value="Epoxide_hydro_N"/>
</dbReference>
<protein>
    <recommendedName>
        <fullName evidence="1">Epoxide hydrolase N-terminal domain-containing protein</fullName>
    </recommendedName>
</protein>
<dbReference type="InterPro" id="IPR029058">
    <property type="entry name" value="AB_hydrolase_fold"/>
</dbReference>
<organism evidence="2 3">
    <name type="scientific">Sorangium cellulosum So0157-2</name>
    <dbReference type="NCBI Taxonomy" id="1254432"/>
    <lineage>
        <taxon>Bacteria</taxon>
        <taxon>Pseudomonadati</taxon>
        <taxon>Myxococcota</taxon>
        <taxon>Polyangia</taxon>
        <taxon>Polyangiales</taxon>
        <taxon>Polyangiaceae</taxon>
        <taxon>Sorangium</taxon>
    </lineage>
</organism>
<proteinExistence type="predicted"/>
<gene>
    <name evidence="2" type="ORF">SCE1572_52575</name>
</gene>
<evidence type="ECO:0000313" key="3">
    <source>
        <dbReference type="Proteomes" id="UP000014803"/>
    </source>
</evidence>
<dbReference type="Gene3D" id="3.40.50.1820">
    <property type="entry name" value="alpha/beta hydrolase"/>
    <property type="match status" value="1"/>
</dbReference>
<dbReference type="eggNOG" id="COG0596">
    <property type="taxonomic scope" value="Bacteria"/>
</dbReference>
<dbReference type="AlphaFoldDB" id="S4YC35"/>
<dbReference type="PATRIC" id="fig|1254432.3.peg.11852"/>
<dbReference type="SUPFAM" id="SSF53474">
    <property type="entry name" value="alpha/beta-Hydrolases"/>
    <property type="match status" value="1"/>
</dbReference>
<name>S4YC35_SORCE</name>
<dbReference type="EMBL" id="CP003969">
    <property type="protein sequence ID" value="AGP42399.1"/>
    <property type="molecule type" value="Genomic_DNA"/>
</dbReference>
<reference evidence="2 3" key="1">
    <citation type="journal article" date="2013" name="Sci. Rep.">
        <title>Extraordinary expansion of a Sorangium cellulosum genome from an alkaline milieu.</title>
        <authorList>
            <person name="Han K."/>
            <person name="Li Z.F."/>
            <person name="Peng R."/>
            <person name="Zhu L.P."/>
            <person name="Zhou T."/>
            <person name="Wang L.G."/>
            <person name="Li S.G."/>
            <person name="Zhang X.B."/>
            <person name="Hu W."/>
            <person name="Wu Z.H."/>
            <person name="Qin N."/>
            <person name="Li Y.Z."/>
        </authorList>
    </citation>
    <scope>NUCLEOTIDE SEQUENCE [LARGE SCALE GENOMIC DNA]</scope>
    <source>
        <strain evidence="2 3">So0157-2</strain>
    </source>
</reference>
<accession>S4YC35</accession>
<dbReference type="STRING" id="1254432.SCE1572_52575"/>
<dbReference type="KEGG" id="scu:SCE1572_52575"/>
<evidence type="ECO:0000313" key="2">
    <source>
        <dbReference type="EMBL" id="AGP42399.1"/>
    </source>
</evidence>